<dbReference type="Proteomes" id="UP000314294">
    <property type="component" value="Unassembled WGS sequence"/>
</dbReference>
<evidence type="ECO:0000313" key="1">
    <source>
        <dbReference type="EMBL" id="TNN82036.1"/>
    </source>
</evidence>
<organism evidence="1 2">
    <name type="scientific">Liparis tanakae</name>
    <name type="common">Tanaka's snailfish</name>
    <dbReference type="NCBI Taxonomy" id="230148"/>
    <lineage>
        <taxon>Eukaryota</taxon>
        <taxon>Metazoa</taxon>
        <taxon>Chordata</taxon>
        <taxon>Craniata</taxon>
        <taxon>Vertebrata</taxon>
        <taxon>Euteleostomi</taxon>
        <taxon>Actinopterygii</taxon>
        <taxon>Neopterygii</taxon>
        <taxon>Teleostei</taxon>
        <taxon>Neoteleostei</taxon>
        <taxon>Acanthomorphata</taxon>
        <taxon>Eupercaria</taxon>
        <taxon>Perciformes</taxon>
        <taxon>Cottioidei</taxon>
        <taxon>Cottales</taxon>
        <taxon>Liparidae</taxon>
        <taxon>Liparis</taxon>
    </lineage>
</organism>
<dbReference type="EMBL" id="SRLO01000042">
    <property type="protein sequence ID" value="TNN82036.1"/>
    <property type="molecule type" value="Genomic_DNA"/>
</dbReference>
<name>A0A4Z2IVW8_9TELE</name>
<evidence type="ECO:0000313" key="2">
    <source>
        <dbReference type="Proteomes" id="UP000314294"/>
    </source>
</evidence>
<accession>A0A4Z2IVW8</accession>
<dbReference type="AlphaFoldDB" id="A0A4Z2IVW8"/>
<protein>
    <submittedName>
        <fullName evidence="1">Uncharacterized protein</fullName>
    </submittedName>
</protein>
<gene>
    <name evidence="1" type="ORF">EYF80_007682</name>
</gene>
<sequence>MPSPDVAKQRINYCSLLKEERWSQKSTSPHRDMKRVCKRNAETPRDFLGTDDVTGVGGKGSEKKIHTAVREREGSVSACHAVSLRCLRMTLKLDEPQGPVSVNREEMITNVLLHHNE</sequence>
<keyword evidence="2" id="KW-1185">Reference proteome</keyword>
<comment type="caution">
    <text evidence="1">The sequence shown here is derived from an EMBL/GenBank/DDBJ whole genome shotgun (WGS) entry which is preliminary data.</text>
</comment>
<reference evidence="1 2" key="1">
    <citation type="submission" date="2019-03" db="EMBL/GenBank/DDBJ databases">
        <title>First draft genome of Liparis tanakae, snailfish: a comprehensive survey of snailfish specific genes.</title>
        <authorList>
            <person name="Kim W."/>
            <person name="Song I."/>
            <person name="Jeong J.-H."/>
            <person name="Kim D."/>
            <person name="Kim S."/>
            <person name="Ryu S."/>
            <person name="Song J.Y."/>
            <person name="Lee S.K."/>
        </authorList>
    </citation>
    <scope>NUCLEOTIDE SEQUENCE [LARGE SCALE GENOMIC DNA]</scope>
    <source>
        <tissue evidence="1">Muscle</tissue>
    </source>
</reference>
<proteinExistence type="predicted"/>